<evidence type="ECO:0000256" key="2">
    <source>
        <dbReference type="ARBA" id="ARBA00022741"/>
    </source>
</evidence>
<reference evidence="6" key="1">
    <citation type="submission" date="2025-08" db="UniProtKB">
        <authorList>
            <consortium name="Ensembl"/>
        </authorList>
    </citation>
    <scope>IDENTIFICATION</scope>
</reference>
<keyword evidence="2" id="KW-0547">Nucleotide-binding</keyword>
<evidence type="ECO:0000313" key="6">
    <source>
        <dbReference type="Ensembl" id="ENSNBRP00000028909.1"/>
    </source>
</evidence>
<dbReference type="InterPro" id="IPR027417">
    <property type="entry name" value="P-loop_NTPase"/>
</dbReference>
<keyword evidence="7" id="KW-1185">Reference proteome</keyword>
<dbReference type="GeneTree" id="ENSGT00950000183007"/>
<dbReference type="GO" id="GO:0016020">
    <property type="term" value="C:membrane"/>
    <property type="evidence" value="ECO:0007669"/>
    <property type="project" value="InterPro"/>
</dbReference>
<keyword evidence="4" id="KW-0342">GTP-binding</keyword>
<dbReference type="STRING" id="32507.ENSNBRP00000028909"/>
<protein>
    <submittedName>
        <fullName evidence="6">Immunity related GTPase cinema</fullName>
    </submittedName>
</protein>
<dbReference type="AlphaFoldDB" id="A0A3Q4N7J8"/>
<dbReference type="GO" id="GO:0005525">
    <property type="term" value="F:GTP binding"/>
    <property type="evidence" value="ECO:0007669"/>
    <property type="project" value="UniProtKB-KW"/>
</dbReference>
<dbReference type="Gene3D" id="3.40.50.300">
    <property type="entry name" value="P-loop containing nucleotide triphosphate hydrolases"/>
    <property type="match status" value="1"/>
</dbReference>
<feature type="domain" description="IRG-type G" evidence="5">
    <location>
        <begin position="43"/>
        <end position="223"/>
    </location>
</feature>
<dbReference type="Ensembl" id="ENSNBRT00000029664.1">
    <property type="protein sequence ID" value="ENSNBRP00000028909.1"/>
    <property type="gene ID" value="ENSNBRG00000022012.1"/>
</dbReference>
<dbReference type="Proteomes" id="UP000261580">
    <property type="component" value="Unassembled WGS sequence"/>
</dbReference>
<dbReference type="InterPro" id="IPR051515">
    <property type="entry name" value="IRG"/>
</dbReference>
<gene>
    <name evidence="6" type="primary">IRGC</name>
</gene>
<evidence type="ECO:0000256" key="3">
    <source>
        <dbReference type="ARBA" id="ARBA00022801"/>
    </source>
</evidence>
<proteinExistence type="inferred from homology"/>
<sequence length="401" mass="44744">MSMEDPNDSFPEEVAAVKEDLKNNDSAAAAAKIQEYLDKQNDVLLNIAITGASGAGKSTFINALRELSDDDERAAPTGVTETTMVVEEYPHPNYPNVRFLDLPGVGTPNFPSDTYLERVGFEKFDFFIIISASRFTENDMNLAKEIQKIKKKFYFVRSRIDNDINAEKRKKDFSEEKTLEKIRQDCIGGLQEQGIKSPQVFLVSSFKLRRYDFSLLHDTLERELPAHKRDALLFALPNINLEIISKKKEAFQSKIKYWATLSAAAAGVPVPGYSICMDLSMMVNVAMRYVVGFGLNKPSLERLSASSGVPYTELLNVLKSPLATAKITQDLLLKLLSQTASTVALMALEEGSRWIPLIGIPLAVGLSFTTTCSALNYFLNELADDAQRVFKKALADDYRKH</sequence>
<keyword evidence="3" id="KW-0378">Hydrolase</keyword>
<organism evidence="6 7">
    <name type="scientific">Neolamprologus brichardi</name>
    <name type="common">Fairy cichlid</name>
    <name type="synonym">Lamprologus brichardi</name>
    <dbReference type="NCBI Taxonomy" id="32507"/>
    <lineage>
        <taxon>Eukaryota</taxon>
        <taxon>Metazoa</taxon>
        <taxon>Chordata</taxon>
        <taxon>Craniata</taxon>
        <taxon>Vertebrata</taxon>
        <taxon>Euteleostomi</taxon>
        <taxon>Actinopterygii</taxon>
        <taxon>Neopterygii</taxon>
        <taxon>Teleostei</taxon>
        <taxon>Neoteleostei</taxon>
        <taxon>Acanthomorphata</taxon>
        <taxon>Ovalentaria</taxon>
        <taxon>Cichlomorphae</taxon>
        <taxon>Cichliformes</taxon>
        <taxon>Cichlidae</taxon>
        <taxon>African cichlids</taxon>
        <taxon>Pseudocrenilabrinae</taxon>
        <taxon>Lamprologini</taxon>
        <taxon>Neolamprologus</taxon>
    </lineage>
</organism>
<dbReference type="SUPFAM" id="SSF52540">
    <property type="entry name" value="P-loop containing nucleoside triphosphate hydrolases"/>
    <property type="match status" value="1"/>
</dbReference>
<dbReference type="InterPro" id="IPR030385">
    <property type="entry name" value="G_IRG_dom"/>
</dbReference>
<dbReference type="FunFam" id="3.40.50.300:FF:000541">
    <property type="entry name" value="Immunity related GTPase M"/>
    <property type="match status" value="1"/>
</dbReference>
<dbReference type="Bgee" id="ENSNBRG00000022012">
    <property type="expression patterns" value="Expressed in heart"/>
</dbReference>
<accession>A0A3Q4N7J8</accession>
<dbReference type="PROSITE" id="PS51716">
    <property type="entry name" value="G_IRG"/>
    <property type="match status" value="1"/>
</dbReference>
<dbReference type="GO" id="GO:0016787">
    <property type="term" value="F:hydrolase activity"/>
    <property type="evidence" value="ECO:0007669"/>
    <property type="project" value="UniProtKB-KW"/>
</dbReference>
<dbReference type="PANTHER" id="PTHR32341:SF10">
    <property type="entry name" value="INTERFERON-INDUCIBLE GTPASE 5"/>
    <property type="match status" value="1"/>
</dbReference>
<evidence type="ECO:0000256" key="1">
    <source>
        <dbReference type="ARBA" id="ARBA00005429"/>
    </source>
</evidence>
<dbReference type="Pfam" id="PF05049">
    <property type="entry name" value="IIGP"/>
    <property type="match status" value="1"/>
</dbReference>
<dbReference type="OMA" id="DNAPINI"/>
<comment type="similarity">
    <text evidence="1">Belongs to the TRAFAC class dynamin-like GTPase superfamily. IRG family.</text>
</comment>
<dbReference type="PANTHER" id="PTHR32341">
    <property type="entry name" value="INTERFERON-INDUCIBLE GTPASE"/>
    <property type="match status" value="1"/>
</dbReference>
<dbReference type="InterPro" id="IPR007743">
    <property type="entry name" value="Immunity-related_GTPase-like"/>
</dbReference>
<evidence type="ECO:0000313" key="7">
    <source>
        <dbReference type="Proteomes" id="UP000261580"/>
    </source>
</evidence>
<reference evidence="6" key="2">
    <citation type="submission" date="2025-09" db="UniProtKB">
        <authorList>
            <consortium name="Ensembl"/>
        </authorList>
    </citation>
    <scope>IDENTIFICATION</scope>
</reference>
<evidence type="ECO:0000256" key="4">
    <source>
        <dbReference type="ARBA" id="ARBA00023134"/>
    </source>
</evidence>
<evidence type="ECO:0000259" key="5">
    <source>
        <dbReference type="PROSITE" id="PS51716"/>
    </source>
</evidence>
<name>A0A3Q4N7J8_NEOBR</name>